<name>A0AAV1QZ32_9ROSI</name>
<reference evidence="1 2" key="1">
    <citation type="submission" date="2024-01" db="EMBL/GenBank/DDBJ databases">
        <authorList>
            <person name="Waweru B."/>
        </authorList>
    </citation>
    <scope>NUCLEOTIDE SEQUENCE [LARGE SCALE GENOMIC DNA]</scope>
</reference>
<evidence type="ECO:0000313" key="2">
    <source>
        <dbReference type="Proteomes" id="UP001314170"/>
    </source>
</evidence>
<dbReference type="AlphaFoldDB" id="A0AAV1QZ32"/>
<comment type="caution">
    <text evidence="1">The sequence shown here is derived from an EMBL/GenBank/DDBJ whole genome shotgun (WGS) entry which is preliminary data.</text>
</comment>
<evidence type="ECO:0000313" key="1">
    <source>
        <dbReference type="EMBL" id="CAK7327047.1"/>
    </source>
</evidence>
<organism evidence="1 2">
    <name type="scientific">Dovyalis caffra</name>
    <dbReference type="NCBI Taxonomy" id="77055"/>
    <lineage>
        <taxon>Eukaryota</taxon>
        <taxon>Viridiplantae</taxon>
        <taxon>Streptophyta</taxon>
        <taxon>Embryophyta</taxon>
        <taxon>Tracheophyta</taxon>
        <taxon>Spermatophyta</taxon>
        <taxon>Magnoliopsida</taxon>
        <taxon>eudicotyledons</taxon>
        <taxon>Gunneridae</taxon>
        <taxon>Pentapetalae</taxon>
        <taxon>rosids</taxon>
        <taxon>fabids</taxon>
        <taxon>Malpighiales</taxon>
        <taxon>Salicaceae</taxon>
        <taxon>Flacourtieae</taxon>
        <taxon>Dovyalis</taxon>
    </lineage>
</organism>
<proteinExistence type="predicted"/>
<keyword evidence="2" id="KW-1185">Reference proteome</keyword>
<sequence>MATPHVICKLQLWREAGIMPTGIVLYIPFGYVQLKSATWARRIPRCMPAVRYMMLQNPRIAWDNYIKK</sequence>
<accession>A0AAV1QZ32</accession>
<dbReference type="EMBL" id="CAWUPB010000851">
    <property type="protein sequence ID" value="CAK7327047.1"/>
    <property type="molecule type" value="Genomic_DNA"/>
</dbReference>
<protein>
    <submittedName>
        <fullName evidence="1">Uncharacterized protein</fullName>
    </submittedName>
</protein>
<gene>
    <name evidence="1" type="ORF">DCAF_LOCUS4754</name>
</gene>
<dbReference type="Proteomes" id="UP001314170">
    <property type="component" value="Unassembled WGS sequence"/>
</dbReference>